<dbReference type="RefSeq" id="WP_413273259.1">
    <property type="nucleotide sequence ID" value="NZ_JBHFNQ010000200.1"/>
</dbReference>
<evidence type="ECO:0000256" key="2">
    <source>
        <dbReference type="ARBA" id="ARBA00038825"/>
    </source>
</evidence>
<evidence type="ECO:0000256" key="3">
    <source>
        <dbReference type="ARBA" id="ARBA00040298"/>
    </source>
</evidence>
<evidence type="ECO:0000313" key="6">
    <source>
        <dbReference type="Proteomes" id="UP001576774"/>
    </source>
</evidence>
<comment type="caution">
    <text evidence="5">The sequence shown here is derived from an EMBL/GenBank/DDBJ whole genome shotgun (WGS) entry which is preliminary data.</text>
</comment>
<dbReference type="SUPFAM" id="SSF51905">
    <property type="entry name" value="FAD/NAD(P)-binding domain"/>
    <property type="match status" value="1"/>
</dbReference>
<organism evidence="5 6">
    <name type="scientific">Floridaenema aerugineum BLCC-F46</name>
    <dbReference type="NCBI Taxonomy" id="3153654"/>
    <lineage>
        <taxon>Bacteria</taxon>
        <taxon>Bacillati</taxon>
        <taxon>Cyanobacteriota</taxon>
        <taxon>Cyanophyceae</taxon>
        <taxon>Oscillatoriophycideae</taxon>
        <taxon>Aerosakkonematales</taxon>
        <taxon>Aerosakkonemataceae</taxon>
        <taxon>Floridanema</taxon>
        <taxon>Floridanema aerugineum</taxon>
    </lineage>
</organism>
<dbReference type="Gene3D" id="3.50.50.60">
    <property type="entry name" value="FAD/NAD(P)-binding domain"/>
    <property type="match status" value="2"/>
</dbReference>
<dbReference type="EMBL" id="JBHFNQ010000200">
    <property type="protein sequence ID" value="MFB2880236.1"/>
    <property type="molecule type" value="Genomic_DNA"/>
</dbReference>
<dbReference type="PANTHER" id="PTHR10668">
    <property type="entry name" value="PHYTOENE DEHYDROGENASE"/>
    <property type="match status" value="1"/>
</dbReference>
<keyword evidence="6" id="KW-1185">Reference proteome</keyword>
<feature type="domain" description="Amine oxidase" evidence="4">
    <location>
        <begin position="19"/>
        <end position="330"/>
    </location>
</feature>
<reference evidence="5 6" key="1">
    <citation type="submission" date="2024-09" db="EMBL/GenBank/DDBJ databases">
        <title>Floridaenema gen nov. (Aerosakkonemataceae, Aerosakkonematales ord. nov., Cyanobacteria) from benthic tropical and subtropical fresh waters, with the description of four new species.</title>
        <authorList>
            <person name="Moretto J.A."/>
            <person name="Berthold D.E."/>
            <person name="Lefler F.W."/>
            <person name="Huang I.-S."/>
            <person name="Laughinghouse H. IV."/>
        </authorList>
    </citation>
    <scope>NUCLEOTIDE SEQUENCE [LARGE SCALE GENOMIC DNA]</scope>
    <source>
        <strain evidence="5 6">BLCC-F46</strain>
    </source>
</reference>
<protein>
    <recommendedName>
        <fullName evidence="3">Pyridine nucleotide-disulfide oxidoreductase domain-containing protein 2</fullName>
    </recommendedName>
</protein>
<dbReference type="PANTHER" id="PTHR10668:SF103">
    <property type="entry name" value="PYRIDINE NUCLEOTIDE-DISULFIDE OXIDOREDUCTASE DOMAIN-CONTAINING PROTEIN 2"/>
    <property type="match status" value="1"/>
</dbReference>
<proteinExistence type="predicted"/>
<name>A0ABV4XCG0_9CYAN</name>
<dbReference type="Proteomes" id="UP001576774">
    <property type="component" value="Unassembled WGS sequence"/>
</dbReference>
<dbReference type="InterPro" id="IPR036188">
    <property type="entry name" value="FAD/NAD-bd_sf"/>
</dbReference>
<accession>A0ABV4XCG0</accession>
<sequence length="518" mass="57539">MKQPNRKSDILIIGAGHNGLVSAIILARQGFNILVLEEKPVIGGACRTEKPFKTAPNLGTSTGAYLLGLMPPELLQKLNINLPTIRRDPHYFLPTTDNRYLLFGSNQEAIKQQFIDFFSEADCQANEALQNEISQIREDIAPTWLTSPLSIEETAEKYVRPKLRQIFIDLCRKSVGEYLDRFDFKSDLVKAMYAVTDGFSGVCGTWDTPGTGMNFLIHNMCRLPGSDGTWMVVKGGMGTVTQTLANEAIKAGAKIETGKGVSQILVENNQVKGVVLTDGSEVSAKIIIVNADPFRMRELVGAEKLPNDYNQRLDSYRKNGTTFKVNICLKDLPKFTCLPENKGQFNTTIHLLPDESEVMRSLNTTFAEVKAGILPNFPTIEWYIHTTIDPSLQDEKARHNSALFVQWVPYELTGTTWEKEESRYVNHLLSICDRFAPGTSELVQEVFPLHPQKIEQHFGITRGHIHHIDNSYGFSDRLPYTTPISGLYSASAGCHPAGSVIGAAGYNAAQTVLQLLKS</sequence>
<gene>
    <name evidence="5" type="ORF">ACE1CC_25600</name>
</gene>
<comment type="function">
    <text evidence="1">Probable oxidoreductase that may play a role as regulator of mitochondrial function.</text>
</comment>
<evidence type="ECO:0000256" key="1">
    <source>
        <dbReference type="ARBA" id="ARBA00037217"/>
    </source>
</evidence>
<evidence type="ECO:0000259" key="4">
    <source>
        <dbReference type="Pfam" id="PF01593"/>
    </source>
</evidence>
<comment type="subunit">
    <text evidence="2">Interacts with COX5B; this interaction may contribute to localize PYROXD2 to the inner face of the inner mitochondrial membrane.</text>
</comment>
<evidence type="ECO:0000313" key="5">
    <source>
        <dbReference type="EMBL" id="MFB2880236.1"/>
    </source>
</evidence>
<dbReference type="Pfam" id="PF01593">
    <property type="entry name" value="Amino_oxidase"/>
    <property type="match status" value="1"/>
</dbReference>
<dbReference type="InterPro" id="IPR002937">
    <property type="entry name" value="Amino_oxidase"/>
</dbReference>